<feature type="region of interest" description="Disordered" evidence="4">
    <location>
        <begin position="75"/>
        <end position="131"/>
    </location>
</feature>
<proteinExistence type="inferred from homology"/>
<comment type="similarity">
    <text evidence="1">Belongs to the CNOT2/3/5 family.</text>
</comment>
<evidence type="ECO:0000313" key="6">
    <source>
        <dbReference type="EMBL" id="CAG5099299.1"/>
    </source>
</evidence>
<name>A0ABN7SMF2_OIKDI</name>
<gene>
    <name evidence="6" type="ORF">OKIOD_LOCUS7982</name>
</gene>
<evidence type="ECO:0000259" key="5">
    <source>
        <dbReference type="Pfam" id="PF04153"/>
    </source>
</evidence>
<feature type="domain" description="NOT2/NOT3/NOT5 C-terminal" evidence="5">
    <location>
        <begin position="361"/>
        <end position="485"/>
    </location>
</feature>
<keyword evidence="3" id="KW-0804">Transcription</keyword>
<evidence type="ECO:0000256" key="2">
    <source>
        <dbReference type="ARBA" id="ARBA00023015"/>
    </source>
</evidence>
<keyword evidence="2" id="KW-0805">Transcription regulation</keyword>
<dbReference type="Pfam" id="PF04153">
    <property type="entry name" value="NOT2_3_5_C"/>
    <property type="match status" value="1"/>
</dbReference>
<feature type="compositionally biased region" description="Polar residues" evidence="4">
    <location>
        <begin position="150"/>
        <end position="167"/>
    </location>
</feature>
<dbReference type="Gene3D" id="2.30.30.1020">
    <property type="entry name" value="CCR4-NOT complex subunit 2/3/5, C-terminal domain"/>
    <property type="match status" value="1"/>
</dbReference>
<dbReference type="EMBL" id="OU015569">
    <property type="protein sequence ID" value="CAG5099299.1"/>
    <property type="molecule type" value="Genomic_DNA"/>
</dbReference>
<sequence>MIESLEHVIPSCVFHFFVISLQRQLGERRVRKRKNYRSWSCLMISKKSSSKEEPKRGSETLHFYVDSLFPGSTKETKKKKMFTHPRISTSPHPPDSYPRGSLRIDDSFSPNFPAWDNQPRNPPNFLSMSESDFPALGQRKADTFAPMSRAPNSPSQPSRPHSMSDHNQGPGVLEFPLESPFPPQLNLPTHRAYVGSLSTKNDERPSEFQLDKNDFPTLDRGAPAADIRTKLPGSSALDDDSNRGTFETTPFDSRMPGLVPGLSIEKDTKADERYRNLVNQRPAVNSGTSIQYDPNTQTLSNVPSSMLADKHSFLGCTKILREVLGDKQQARSLQAFDLDKNLTDMGLAFVKGNSNRLIYRFQSPFAEMPCRVQDIDMFVPNEYLTNIHIREKLADIKLQTDKYSEELLFWIFYSNPNDHMQMMAAHELYKRLWKYHIEEKIWLTRPRNIDARVKNQTYEEGTFMVWDTENWKKVARDLKVEYSKLHPSEYPPAQHRPTYAEPSLGSIARPL</sequence>
<dbReference type="InterPro" id="IPR040168">
    <property type="entry name" value="Not2/3/5"/>
</dbReference>
<reference evidence="6 7" key="1">
    <citation type="submission" date="2021-04" db="EMBL/GenBank/DDBJ databases">
        <authorList>
            <person name="Bliznina A."/>
        </authorList>
    </citation>
    <scope>NUCLEOTIDE SEQUENCE [LARGE SCALE GENOMIC DNA]</scope>
</reference>
<evidence type="ECO:0000256" key="4">
    <source>
        <dbReference type="SAM" id="MobiDB-lite"/>
    </source>
</evidence>
<feature type="compositionally biased region" description="Basic and acidic residues" evidence="4">
    <location>
        <begin position="200"/>
        <end position="214"/>
    </location>
</feature>
<evidence type="ECO:0000313" key="7">
    <source>
        <dbReference type="Proteomes" id="UP001158576"/>
    </source>
</evidence>
<organism evidence="6 7">
    <name type="scientific">Oikopleura dioica</name>
    <name type="common">Tunicate</name>
    <dbReference type="NCBI Taxonomy" id="34765"/>
    <lineage>
        <taxon>Eukaryota</taxon>
        <taxon>Metazoa</taxon>
        <taxon>Chordata</taxon>
        <taxon>Tunicata</taxon>
        <taxon>Appendicularia</taxon>
        <taxon>Copelata</taxon>
        <taxon>Oikopleuridae</taxon>
        <taxon>Oikopleura</taxon>
    </lineage>
</organism>
<dbReference type="InterPro" id="IPR038635">
    <property type="entry name" value="CCR4-NOT_su2/3/5_C_sf"/>
</dbReference>
<dbReference type="Proteomes" id="UP001158576">
    <property type="component" value="Chromosome XSR"/>
</dbReference>
<evidence type="ECO:0000256" key="3">
    <source>
        <dbReference type="ARBA" id="ARBA00023163"/>
    </source>
</evidence>
<feature type="region of interest" description="Disordered" evidence="4">
    <location>
        <begin position="145"/>
        <end position="259"/>
    </location>
</feature>
<accession>A0ABN7SMF2</accession>
<keyword evidence="7" id="KW-1185">Reference proteome</keyword>
<dbReference type="InterPro" id="IPR007282">
    <property type="entry name" value="NOT2/3/5_C"/>
</dbReference>
<feature type="region of interest" description="Disordered" evidence="4">
    <location>
        <begin position="489"/>
        <end position="511"/>
    </location>
</feature>
<dbReference type="PANTHER" id="PTHR23326">
    <property type="entry name" value="CCR4 NOT-RELATED"/>
    <property type="match status" value="1"/>
</dbReference>
<protein>
    <submittedName>
        <fullName evidence="6">Oidioi.mRNA.OKI2018_I69.XSR.g16424.t1.cds</fullName>
    </submittedName>
</protein>
<evidence type="ECO:0000256" key="1">
    <source>
        <dbReference type="ARBA" id="ARBA00007682"/>
    </source>
</evidence>